<feature type="compositionally biased region" description="Acidic residues" evidence="3">
    <location>
        <begin position="380"/>
        <end position="393"/>
    </location>
</feature>
<reference evidence="5 6" key="1">
    <citation type="journal article" date="2019" name="PLoS Biol.">
        <title>Sex chromosomes control vertical transmission of feminizing Wolbachia symbionts in an isopod.</title>
        <authorList>
            <person name="Becking T."/>
            <person name="Chebbi M.A."/>
            <person name="Giraud I."/>
            <person name="Moumen B."/>
            <person name="Laverre T."/>
            <person name="Caubet Y."/>
            <person name="Peccoud J."/>
            <person name="Gilbert C."/>
            <person name="Cordaux R."/>
        </authorList>
    </citation>
    <scope>NUCLEOTIDE SEQUENCE [LARGE SCALE GENOMIC DNA]</scope>
    <source>
        <strain evidence="5">ANa2</strain>
        <tissue evidence="5">Whole body excluding digestive tract and cuticle</tissue>
    </source>
</reference>
<dbReference type="EMBL" id="SEYY01000093">
    <property type="protein sequence ID" value="KAB7508032.1"/>
    <property type="molecule type" value="Genomic_DNA"/>
</dbReference>
<dbReference type="InterPro" id="IPR008271">
    <property type="entry name" value="Ser/Thr_kinase_AS"/>
</dbReference>
<organism evidence="5 6">
    <name type="scientific">Armadillidium nasatum</name>
    <dbReference type="NCBI Taxonomy" id="96803"/>
    <lineage>
        <taxon>Eukaryota</taxon>
        <taxon>Metazoa</taxon>
        <taxon>Ecdysozoa</taxon>
        <taxon>Arthropoda</taxon>
        <taxon>Crustacea</taxon>
        <taxon>Multicrustacea</taxon>
        <taxon>Malacostraca</taxon>
        <taxon>Eumalacostraca</taxon>
        <taxon>Peracarida</taxon>
        <taxon>Isopoda</taxon>
        <taxon>Oniscidea</taxon>
        <taxon>Crinocheta</taxon>
        <taxon>Armadillidiidae</taxon>
        <taxon>Armadillidium</taxon>
    </lineage>
</organism>
<name>A0A5N5TPI3_9CRUS</name>
<dbReference type="PANTHER" id="PTHR22961:SF16">
    <property type="entry name" value="SERINE_THREONINE-PROTEIN KINASE 40"/>
    <property type="match status" value="1"/>
</dbReference>
<comment type="caution">
    <text evidence="5">The sequence shown here is derived from an EMBL/GenBank/DDBJ whole genome shotgun (WGS) entry which is preliminary data.</text>
</comment>
<evidence type="ECO:0000256" key="2">
    <source>
        <dbReference type="ARBA" id="ARBA00016813"/>
    </source>
</evidence>
<feature type="compositionally biased region" description="Basic and acidic residues" evidence="3">
    <location>
        <begin position="1"/>
        <end position="16"/>
    </location>
</feature>
<evidence type="ECO:0000313" key="5">
    <source>
        <dbReference type="EMBL" id="KAB7508032.1"/>
    </source>
</evidence>
<feature type="domain" description="Protein kinase" evidence="4">
    <location>
        <begin position="62"/>
        <end position="360"/>
    </location>
</feature>
<evidence type="ECO:0000256" key="3">
    <source>
        <dbReference type="SAM" id="MobiDB-lite"/>
    </source>
</evidence>
<dbReference type="InterPro" id="IPR000719">
    <property type="entry name" value="Prot_kinase_dom"/>
</dbReference>
<keyword evidence="5" id="KW-0808">Transferase</keyword>
<keyword evidence="5" id="KW-0418">Kinase</keyword>
<dbReference type="InterPro" id="IPR024104">
    <property type="entry name" value="Tribbles/Ser_Thr_kinase_40"/>
</dbReference>
<dbReference type="AlphaFoldDB" id="A0A5N5TPI3"/>
<dbReference type="SMART" id="SM00220">
    <property type="entry name" value="S_TKc"/>
    <property type="match status" value="1"/>
</dbReference>
<proteinExistence type="predicted"/>
<dbReference type="Pfam" id="PF00069">
    <property type="entry name" value="Pkinase"/>
    <property type="match status" value="1"/>
</dbReference>
<comment type="function">
    <text evidence="1">May be a negative regulator of NF-kappa-B and p53-mediated gene transcription.</text>
</comment>
<dbReference type="PROSITE" id="PS00108">
    <property type="entry name" value="PROTEIN_KINASE_ST"/>
    <property type="match status" value="1"/>
</dbReference>
<evidence type="ECO:0000256" key="1">
    <source>
        <dbReference type="ARBA" id="ARBA00003412"/>
    </source>
</evidence>
<sequence>MKNKDSKESKLPKEQEAMADPVVHIDVEDDENMDTDDQDFPEDDDESFSSPQPPLSQFGRYIKEMKIMNSGQVPNSGYNIPSGQLKAADEFYTLKILTVKDASEETQDDKQGKMLLHTEHSLLSFLNGQPGIIREHGLFEDYACDGVYNQDSRSLVSNGKVVRRLCLALDCVIPHSFSSTSSDYINLQHYVIGKRKLKELDALVIFYNIVYVVKNLHDLNVIHRDLKLANLVLDKRNRQITLTNFCLGQHLVSADDKLLDQRGSPAYISPDVLSGKPYLGKPSDMWALGVVLYTMLYGQFPFYHKHHQELFKLIKAVQYSIPNDGGVKSDTLEIIQSLLSLDPLKRATASQVLTKLTSVIAKRLTPETVASHDAQVVPDVDGDDDEEDEDLDSDDKKKKRKYSSMEDDEEINPYEKDPYNILDILEASNSNPSSSLDKKNSVLFPIPSRSSTNYCFTTVPKEIIDQGKKKNTISIIEGDLRTFTQADLYTHRSIFSTI</sequence>
<dbReference type="PANTHER" id="PTHR22961">
    <property type="entry name" value="SER/THR PROTEIN KINASE-TRB"/>
    <property type="match status" value="1"/>
</dbReference>
<dbReference type="OrthoDB" id="410920at2759"/>
<dbReference type="GO" id="GO:0005524">
    <property type="term" value="F:ATP binding"/>
    <property type="evidence" value="ECO:0007669"/>
    <property type="project" value="InterPro"/>
</dbReference>
<evidence type="ECO:0000313" key="6">
    <source>
        <dbReference type="Proteomes" id="UP000326759"/>
    </source>
</evidence>
<dbReference type="PROSITE" id="PS50011">
    <property type="entry name" value="PROTEIN_KINASE_DOM"/>
    <property type="match status" value="1"/>
</dbReference>
<feature type="region of interest" description="Disordered" evidence="3">
    <location>
        <begin position="371"/>
        <end position="415"/>
    </location>
</feature>
<feature type="region of interest" description="Disordered" evidence="3">
    <location>
        <begin position="1"/>
        <end position="56"/>
    </location>
</feature>
<gene>
    <name evidence="5" type="primary">STK40</name>
    <name evidence="5" type="ORF">Anas_05909</name>
</gene>
<dbReference type="SUPFAM" id="SSF56112">
    <property type="entry name" value="Protein kinase-like (PK-like)"/>
    <property type="match status" value="1"/>
</dbReference>
<dbReference type="GO" id="GO:0004672">
    <property type="term" value="F:protein kinase activity"/>
    <property type="evidence" value="ECO:0007669"/>
    <property type="project" value="InterPro"/>
</dbReference>
<dbReference type="Gene3D" id="1.10.510.10">
    <property type="entry name" value="Transferase(Phosphotransferase) domain 1"/>
    <property type="match status" value="1"/>
</dbReference>
<accession>A0A5N5TPI3</accession>
<dbReference type="InterPro" id="IPR011009">
    <property type="entry name" value="Kinase-like_dom_sf"/>
</dbReference>
<keyword evidence="6" id="KW-1185">Reference proteome</keyword>
<protein>
    <recommendedName>
        <fullName evidence="2">Serine/threonine-protein kinase 40</fullName>
    </recommendedName>
</protein>
<feature type="compositionally biased region" description="Acidic residues" evidence="3">
    <location>
        <begin position="27"/>
        <end position="47"/>
    </location>
</feature>
<dbReference type="Proteomes" id="UP000326759">
    <property type="component" value="Unassembled WGS sequence"/>
</dbReference>
<evidence type="ECO:0000259" key="4">
    <source>
        <dbReference type="PROSITE" id="PS50011"/>
    </source>
</evidence>